<name>W9S8W5_9ROSA</name>
<accession>W9S8W5</accession>
<dbReference type="AlphaFoldDB" id="W9S8W5"/>
<gene>
    <name evidence="2" type="ORF">L484_008774</name>
</gene>
<dbReference type="Proteomes" id="UP000030645">
    <property type="component" value="Unassembled WGS sequence"/>
</dbReference>
<evidence type="ECO:0000313" key="3">
    <source>
        <dbReference type="Proteomes" id="UP000030645"/>
    </source>
</evidence>
<protein>
    <submittedName>
        <fullName evidence="2">Uncharacterized protein</fullName>
    </submittedName>
</protein>
<keyword evidence="3" id="KW-1185">Reference proteome</keyword>
<organism evidence="2 3">
    <name type="scientific">Morus notabilis</name>
    <dbReference type="NCBI Taxonomy" id="981085"/>
    <lineage>
        <taxon>Eukaryota</taxon>
        <taxon>Viridiplantae</taxon>
        <taxon>Streptophyta</taxon>
        <taxon>Embryophyta</taxon>
        <taxon>Tracheophyta</taxon>
        <taxon>Spermatophyta</taxon>
        <taxon>Magnoliopsida</taxon>
        <taxon>eudicotyledons</taxon>
        <taxon>Gunneridae</taxon>
        <taxon>Pentapetalae</taxon>
        <taxon>rosids</taxon>
        <taxon>fabids</taxon>
        <taxon>Rosales</taxon>
        <taxon>Moraceae</taxon>
        <taxon>Moreae</taxon>
        <taxon>Morus</taxon>
    </lineage>
</organism>
<evidence type="ECO:0000256" key="1">
    <source>
        <dbReference type="SAM" id="MobiDB-lite"/>
    </source>
</evidence>
<proteinExistence type="predicted"/>
<dbReference type="EMBL" id="KE346269">
    <property type="protein sequence ID" value="EXC31685.1"/>
    <property type="molecule type" value="Genomic_DNA"/>
</dbReference>
<evidence type="ECO:0000313" key="2">
    <source>
        <dbReference type="EMBL" id="EXC31685.1"/>
    </source>
</evidence>
<feature type="region of interest" description="Disordered" evidence="1">
    <location>
        <begin position="30"/>
        <end position="123"/>
    </location>
</feature>
<reference evidence="3" key="1">
    <citation type="submission" date="2013-01" db="EMBL/GenBank/DDBJ databases">
        <title>Draft Genome Sequence of a Mulberry Tree, Morus notabilis C.K. Schneid.</title>
        <authorList>
            <person name="He N."/>
            <person name="Zhao S."/>
        </authorList>
    </citation>
    <scope>NUCLEOTIDE SEQUENCE</scope>
</reference>
<sequence>MKNRGRVALISGRRGWKTDAKLDAWDTCRPTIRGSEENGSDARLMGSSDATRRAGNGRPAFDDVSWQEVGPAWREENTSGTRAGEDLAPLAGACTRHAGSEGEPKKNMAGPTSEEAWRLIRLS</sequence>